<evidence type="ECO:0000313" key="2">
    <source>
        <dbReference type="EMBL" id="TQL97925.1"/>
    </source>
</evidence>
<dbReference type="EMBL" id="VFOZ01000001">
    <property type="protein sequence ID" value="TQL97925.1"/>
    <property type="molecule type" value="Genomic_DNA"/>
</dbReference>
<dbReference type="InterPro" id="IPR057746">
    <property type="entry name" value="CpnT-like_N"/>
</dbReference>
<dbReference type="AlphaFoldDB" id="A0A543CLG4"/>
<name>A0A543CLG4_9ACTN</name>
<reference evidence="2 3" key="1">
    <citation type="submission" date="2019-06" db="EMBL/GenBank/DDBJ databases">
        <title>Sequencing the genomes of 1000 actinobacteria strains.</title>
        <authorList>
            <person name="Klenk H.-P."/>
        </authorList>
    </citation>
    <scope>NUCLEOTIDE SEQUENCE [LARGE SCALE GENOMIC DNA]</scope>
    <source>
        <strain evidence="2 3">DSM 102200</strain>
    </source>
</reference>
<proteinExistence type="predicted"/>
<dbReference type="Proteomes" id="UP000316096">
    <property type="component" value="Unassembled WGS sequence"/>
</dbReference>
<dbReference type="Pfam" id="PF25547">
    <property type="entry name" value="WXG100_2"/>
    <property type="match status" value="1"/>
</dbReference>
<gene>
    <name evidence="2" type="ORF">FB559_3536</name>
</gene>
<protein>
    <recommendedName>
        <fullName evidence="1">Outer membrane channel protein CpnT-like N-terminal domain-containing protein</fullName>
    </recommendedName>
</protein>
<comment type="caution">
    <text evidence="2">The sequence shown here is derived from an EMBL/GenBank/DDBJ whole genome shotgun (WGS) entry which is preliminary data.</text>
</comment>
<evidence type="ECO:0000259" key="1">
    <source>
        <dbReference type="Pfam" id="PF25547"/>
    </source>
</evidence>
<feature type="domain" description="Outer membrane channel protein CpnT-like N-terminal" evidence="1">
    <location>
        <begin position="162"/>
        <end position="265"/>
    </location>
</feature>
<keyword evidence="3" id="KW-1185">Reference proteome</keyword>
<accession>A0A543CLG4</accession>
<evidence type="ECO:0000313" key="3">
    <source>
        <dbReference type="Proteomes" id="UP000316096"/>
    </source>
</evidence>
<sequence length="1218" mass="132662">MGGMNDAWGFAVHPEQIAISARGIGDAAAMLRISLGNTVYALDLVGNTPWGNDSLGRSFLDGENGSLGFRVARDEILGGLAELVQALEGHASGSAQMADTYAQADGASPVNGKPVNPLFPGTVDAGSVADRRTALRDVVGTAPLERLPLEVAPREYQWLLELLETMVAGCTYPAGDASEMDHVARTFDALADVIDEVTHVATRHGAAISDGNAGEAIDLFTQSFAKLAGGSGHLAEGAQACRGVAAYCRYTGVQIAWAKTNFLAACGYLLLLWGVARATATLFPVSTFAALSETGRVGLRLRMMLMTTGFRVSASGAAFMGGLAFVSDLTRKAYGLPADWSSVLTSAAFGAVSGGVTGKIHYGLGKAAAEGSELAEFLAHRVPGQLAVNTGVGFGLNVAGDVAFNHGDVNWTKDLGLAAGMAGFMAVGRVFQPAESQRADKWLTLSEEAFGPATTAEMTELAGANALPRLENLVHVLGDENHTSGLPTPERLREWTRNALGLPPDVPLTAYHVDSLTRVADYYKERRPGQLQPPGVRALHRFAATGTQGRSDGNAVQALGRLLRLHEVWHPQEPFDYWRHTGELVRLKQLTNSALGLGADTEVTGRHIETVLQALFGDRQTDIAPKGTSPIADLRRTDLSILLKAHEYPIFRNRGATLATFHELVGYYWDLPPDQIPTPAHARALARLWATVPGTTQSGIAQELLGLDREVTMEEMKGAGHTLSLAMDLTRGTDWPQVARYFTPTRQLEQLVRSEYGIPQDEILSPQQFHDYARDLLNEHGMAPPAGQHISRTLMDAALIVDFYGLDKEAANAVEHRFMLGEVAHLHELIRAEWPKTRGFDDGASIRTFEPVAEKLTGSADPYELLKLYRQVKFDSPDGLVHSIKDLAKSEHATGDAFTDWDKFDAYEYTLRNYVGERVPAVWTPPEGVIPGRWEPGNWKPRILGHDIKLINAIYSILKTDYGVHPGEFKRFLDVASGTNPYPSLTFGPLLSEDGYVEKLVYEANQQEIDYNNVKYGPGDGIYRNTDRYGIPQEIDTRKIAEPWGEVVKAAGTQHFPGQAEHFERPLDRDMESTRLHVDDIFTFDSGHGDHPVDIAAEFYASDSMSTKWAVAAEFRGHVIRAVRPGGYVVFGNVLNLPAVKGGEAGHGYTAGRGTRFPNIAYDRERWQQWLDAHPRVESYRIFESRDESSSDQFSAGEDGIGLFIIKLVDDPPDAPPR</sequence>
<organism evidence="2 3">
    <name type="scientific">Actinoallomurus bryophytorum</name>
    <dbReference type="NCBI Taxonomy" id="1490222"/>
    <lineage>
        <taxon>Bacteria</taxon>
        <taxon>Bacillati</taxon>
        <taxon>Actinomycetota</taxon>
        <taxon>Actinomycetes</taxon>
        <taxon>Streptosporangiales</taxon>
        <taxon>Thermomonosporaceae</taxon>
        <taxon>Actinoallomurus</taxon>
    </lineage>
</organism>